<dbReference type="RefSeq" id="WP_344589686.1">
    <property type="nucleotide sequence ID" value="NZ_BAAARW010000012.1"/>
</dbReference>
<name>A0ABP5W2P5_9ACTN</name>
<evidence type="ECO:0000313" key="1">
    <source>
        <dbReference type="EMBL" id="GAA2418292.1"/>
    </source>
</evidence>
<sequence length="206" mass="21897">MLYARLQTVRGMPDPAEAGPVERELLEIVARHPGFAGLCLMAAVEDTAAGALLTLWRTVEDARLAADRTAAARPGPRPVELASDRIYQVPGGYAGPDSARAPGAAVLLFFDGPRDVDWMDSALFAQRERIAPALRTVPGFVQGFALWDPEARSCAVVNLAVSLEALARTEKAVNSTELLPGEDPALLSGPDRAVVHRVSGYVAASR</sequence>
<dbReference type="Proteomes" id="UP001501231">
    <property type="component" value="Unassembled WGS sequence"/>
</dbReference>
<accession>A0ABP5W2P5</accession>
<reference evidence="2" key="1">
    <citation type="journal article" date="2019" name="Int. J. Syst. Evol. Microbiol.">
        <title>The Global Catalogue of Microorganisms (GCM) 10K type strain sequencing project: providing services to taxonomists for standard genome sequencing and annotation.</title>
        <authorList>
            <consortium name="The Broad Institute Genomics Platform"/>
            <consortium name="The Broad Institute Genome Sequencing Center for Infectious Disease"/>
            <person name="Wu L."/>
            <person name="Ma J."/>
        </authorList>
    </citation>
    <scope>NUCLEOTIDE SEQUENCE [LARGE SCALE GENOMIC DNA]</scope>
    <source>
        <strain evidence="2">JCM 3325</strain>
    </source>
</reference>
<comment type="caution">
    <text evidence="1">The sequence shown here is derived from an EMBL/GenBank/DDBJ whole genome shotgun (WGS) entry which is preliminary data.</text>
</comment>
<proteinExistence type="predicted"/>
<keyword evidence="2" id="KW-1185">Reference proteome</keyword>
<evidence type="ECO:0008006" key="3">
    <source>
        <dbReference type="Google" id="ProtNLM"/>
    </source>
</evidence>
<dbReference type="EMBL" id="BAAARW010000012">
    <property type="protein sequence ID" value="GAA2418292.1"/>
    <property type="molecule type" value="Genomic_DNA"/>
</dbReference>
<evidence type="ECO:0000313" key="2">
    <source>
        <dbReference type="Proteomes" id="UP001501231"/>
    </source>
</evidence>
<gene>
    <name evidence="1" type="ORF">GCM10010191_31260</name>
</gene>
<organism evidence="1 2">
    <name type="scientific">Actinomadura vinacea</name>
    <dbReference type="NCBI Taxonomy" id="115336"/>
    <lineage>
        <taxon>Bacteria</taxon>
        <taxon>Bacillati</taxon>
        <taxon>Actinomycetota</taxon>
        <taxon>Actinomycetes</taxon>
        <taxon>Streptosporangiales</taxon>
        <taxon>Thermomonosporaceae</taxon>
        <taxon>Actinomadura</taxon>
    </lineage>
</organism>
<protein>
    <recommendedName>
        <fullName evidence="3">ABM domain-containing protein</fullName>
    </recommendedName>
</protein>